<dbReference type="GO" id="GO:0005737">
    <property type="term" value="C:cytoplasm"/>
    <property type="evidence" value="ECO:0007669"/>
    <property type="project" value="TreeGrafter"/>
</dbReference>
<dbReference type="PANTHER" id="PTHR12673:SF159">
    <property type="entry name" value="LD03170P"/>
    <property type="match status" value="1"/>
</dbReference>
<feature type="domain" description="DH" evidence="1">
    <location>
        <begin position="24"/>
        <end position="211"/>
    </location>
</feature>
<organism evidence="2">
    <name type="scientific">Arcella intermedia</name>
    <dbReference type="NCBI Taxonomy" id="1963864"/>
    <lineage>
        <taxon>Eukaryota</taxon>
        <taxon>Amoebozoa</taxon>
        <taxon>Tubulinea</taxon>
        <taxon>Elardia</taxon>
        <taxon>Arcellinida</taxon>
        <taxon>Sphaerothecina</taxon>
        <taxon>Arcellidae</taxon>
        <taxon>Arcella</taxon>
    </lineage>
</organism>
<dbReference type="InterPro" id="IPR000219">
    <property type="entry name" value="DH_dom"/>
</dbReference>
<evidence type="ECO:0000259" key="1">
    <source>
        <dbReference type="PROSITE" id="PS50010"/>
    </source>
</evidence>
<dbReference type="Gene3D" id="1.20.900.10">
    <property type="entry name" value="Dbl homology (DH) domain"/>
    <property type="match status" value="1"/>
</dbReference>
<sequence>MSGDQSVKGKRNQKEMIMSPPLKRRGFVLSEILSTERSYVSGLSIILNVYQKPAVEGFFITQEDIDKIILPIVETIYALHQNLLKSLEERIGDLHGTDDPLVAEIFESFIPVVVPLYSAYLLNFDLATTQLKKLRESFHLFDAFLKVQKQTELAHKKDLDSYLITIVQRLPRYVLLFKELVQNTPKSHVEYNRLVKLYQRIQETVSTIDHEKKKSQQKDESIRLHIMFGLEKEMPQTRTLVYAAELSITRDKRGHRSKHPMFIKPLNSRKFRLLLFNDIIMLARYVKDDGEELVLVKRYQLLETTINTYIMEDSDNTAIKFANSIYYTPNANARDELLDAYAQLMASYAQIFGHL</sequence>
<dbReference type="InterPro" id="IPR051092">
    <property type="entry name" value="FYVE_RhoGEF_PH"/>
</dbReference>
<dbReference type="CDD" id="cd00160">
    <property type="entry name" value="RhoGEF"/>
    <property type="match status" value="1"/>
</dbReference>
<dbReference type="GO" id="GO:0005085">
    <property type="term" value="F:guanyl-nucleotide exchange factor activity"/>
    <property type="evidence" value="ECO:0007669"/>
    <property type="project" value="InterPro"/>
</dbReference>
<protein>
    <recommendedName>
        <fullName evidence="1">DH domain-containing protein</fullName>
    </recommendedName>
</protein>
<dbReference type="SUPFAM" id="SSF48065">
    <property type="entry name" value="DBL homology domain (DH-domain)"/>
    <property type="match status" value="1"/>
</dbReference>
<accession>A0A6B2L7H5</accession>
<dbReference type="PANTHER" id="PTHR12673">
    <property type="entry name" value="FACIOGENITAL DYSPLASIA PROTEIN"/>
    <property type="match status" value="1"/>
</dbReference>
<dbReference type="InterPro" id="IPR035899">
    <property type="entry name" value="DBL_dom_sf"/>
</dbReference>
<dbReference type="PROSITE" id="PS50010">
    <property type="entry name" value="DH_2"/>
    <property type="match status" value="1"/>
</dbReference>
<dbReference type="AlphaFoldDB" id="A0A6B2L7H5"/>
<dbReference type="EMBL" id="GIBP01003881">
    <property type="protein sequence ID" value="NDV32850.1"/>
    <property type="molecule type" value="Transcribed_RNA"/>
</dbReference>
<dbReference type="Pfam" id="PF00621">
    <property type="entry name" value="RhoGEF"/>
    <property type="match status" value="1"/>
</dbReference>
<evidence type="ECO:0000313" key="2">
    <source>
        <dbReference type="EMBL" id="NDV32850.1"/>
    </source>
</evidence>
<dbReference type="SMART" id="SM00325">
    <property type="entry name" value="RhoGEF"/>
    <property type="match status" value="1"/>
</dbReference>
<reference evidence="2" key="1">
    <citation type="journal article" date="2020" name="J. Eukaryot. Microbiol.">
        <title>De novo Sequencing, Assembly and Annotation of the Transcriptome for the Free-Living Testate Amoeba Arcella intermedia.</title>
        <authorList>
            <person name="Ribeiro G.M."/>
            <person name="Porfirio-Sousa A.L."/>
            <person name="Maurer-Alcala X.X."/>
            <person name="Katz L.A."/>
            <person name="Lahr D.J.G."/>
        </authorList>
    </citation>
    <scope>NUCLEOTIDE SEQUENCE</scope>
</reference>
<proteinExistence type="predicted"/>
<name>A0A6B2L7H5_9EUKA</name>